<keyword evidence="2" id="KW-1185">Reference proteome</keyword>
<dbReference type="Proteomes" id="UP001227095">
    <property type="component" value="Chromosome"/>
</dbReference>
<evidence type="ECO:0000313" key="1">
    <source>
        <dbReference type="EMBL" id="WGI68672.1"/>
    </source>
</evidence>
<organism evidence="1 2">
    <name type="scientific">Neorhizobium petrolearium</name>
    <dbReference type="NCBI Taxonomy" id="515361"/>
    <lineage>
        <taxon>Bacteria</taxon>
        <taxon>Pseudomonadati</taxon>
        <taxon>Pseudomonadota</taxon>
        <taxon>Alphaproteobacteria</taxon>
        <taxon>Hyphomicrobiales</taxon>
        <taxon>Rhizobiaceae</taxon>
        <taxon>Rhizobium/Agrobacterium group</taxon>
        <taxon>Neorhizobium</taxon>
    </lineage>
</organism>
<name>A0ABY8M293_9HYPH</name>
<evidence type="ECO:0000313" key="2">
    <source>
        <dbReference type="Proteomes" id="UP001227095"/>
    </source>
</evidence>
<gene>
    <name evidence="1" type="ORF">QEO92_00800</name>
</gene>
<accession>A0ABY8M293</accession>
<dbReference type="RefSeq" id="WP_227701833.1">
    <property type="nucleotide sequence ID" value="NZ_CP123000.1"/>
</dbReference>
<dbReference type="EMBL" id="CP123000">
    <property type="protein sequence ID" value="WGI68672.1"/>
    <property type="molecule type" value="Genomic_DNA"/>
</dbReference>
<sequence>MLSETIRWATRGHRVHCVILAELQFDSGTMYVHNEGGILRSRGFDGQIEAIDWKGLQGLATVSGLGASKIGAARQVTCTLNVESANIKEWFFEREQREIKGRRFRFWRQFYDADLQPLDPRGHVYTGLGDRLKMSKSGPSSRQIVLMLEDYFVRRRRSANSMVTHSDQQQRDPGSTGFMYVQKMVDQTLNLFDARN</sequence>
<protein>
    <submittedName>
        <fullName evidence="1">Uncharacterized protein</fullName>
    </submittedName>
</protein>
<reference evidence="1 2" key="1">
    <citation type="submission" date="2023-04" db="EMBL/GenBank/DDBJ databases">
        <title>Neorhizobium petrolearium OS53, complete genome.</title>
        <authorList>
            <person name="Yu T."/>
        </authorList>
    </citation>
    <scope>NUCLEOTIDE SEQUENCE [LARGE SCALE GENOMIC DNA]</scope>
    <source>
        <strain evidence="1 2">OS53</strain>
    </source>
</reference>
<proteinExistence type="predicted"/>